<sequence length="317" mass="35898">MIKGKPPSNLPNIYCLATNASQFFDADASKYSEKNVIRKYLLHWPNYPVSRDSFTDRRLKEGKQPQIARPRRQKLPLNSQLILRFTEVLNQKIFNFLAYPVSRGDPEARVYFISEKGNYRRSRSTVQKLPFSQFILRFTEPKEMAIKELSHETVEELCAALENAPTVDWKVLMKSAGWFRYSEGDVTVIETSSKSGHPAKVFLEDLKHREITLQDLVTGLRGIGNNKAITIIMKGAEKSGIDIQYSGGRPPPRCSTGRRPQEHSSFSRIQPIQRKEKAETLERLPVQESVATEGAGHPSNPGFGTVTSLVAKLFPCF</sequence>
<protein>
    <submittedName>
        <fullName evidence="2">Uncharacterized protein</fullName>
    </submittedName>
</protein>
<dbReference type="EMBL" id="MU826837">
    <property type="protein sequence ID" value="KAJ7372353.1"/>
    <property type="molecule type" value="Genomic_DNA"/>
</dbReference>
<evidence type="ECO:0000256" key="1">
    <source>
        <dbReference type="SAM" id="MobiDB-lite"/>
    </source>
</evidence>
<reference evidence="2" key="1">
    <citation type="submission" date="2023-01" db="EMBL/GenBank/DDBJ databases">
        <title>Genome assembly of the deep-sea coral Lophelia pertusa.</title>
        <authorList>
            <person name="Herrera S."/>
            <person name="Cordes E."/>
        </authorList>
    </citation>
    <scope>NUCLEOTIDE SEQUENCE</scope>
    <source>
        <strain evidence="2">USNM1676648</strain>
        <tissue evidence="2">Polyp</tissue>
    </source>
</reference>
<dbReference type="AlphaFoldDB" id="A0A9W9Z298"/>
<dbReference type="InterPro" id="IPR011029">
    <property type="entry name" value="DEATH-like_dom_sf"/>
</dbReference>
<evidence type="ECO:0000313" key="3">
    <source>
        <dbReference type="Proteomes" id="UP001163046"/>
    </source>
</evidence>
<evidence type="ECO:0000313" key="2">
    <source>
        <dbReference type="EMBL" id="KAJ7372353.1"/>
    </source>
</evidence>
<name>A0A9W9Z298_9CNID</name>
<gene>
    <name evidence="2" type="ORF">OS493_019798</name>
</gene>
<feature type="region of interest" description="Disordered" evidence="1">
    <location>
        <begin position="243"/>
        <end position="284"/>
    </location>
</feature>
<proteinExistence type="predicted"/>
<dbReference type="SUPFAM" id="SSF47986">
    <property type="entry name" value="DEATH domain"/>
    <property type="match status" value="1"/>
</dbReference>
<keyword evidence="3" id="KW-1185">Reference proteome</keyword>
<comment type="caution">
    <text evidence="2">The sequence shown here is derived from an EMBL/GenBank/DDBJ whole genome shotgun (WGS) entry which is preliminary data.</text>
</comment>
<accession>A0A9W9Z298</accession>
<feature type="compositionally biased region" description="Basic and acidic residues" evidence="1">
    <location>
        <begin position="273"/>
        <end position="282"/>
    </location>
</feature>
<dbReference type="Proteomes" id="UP001163046">
    <property type="component" value="Unassembled WGS sequence"/>
</dbReference>
<dbReference type="OrthoDB" id="6007623at2759"/>
<dbReference type="Gene3D" id="1.10.533.10">
    <property type="entry name" value="Death Domain, Fas"/>
    <property type="match status" value="1"/>
</dbReference>
<organism evidence="2 3">
    <name type="scientific">Desmophyllum pertusum</name>
    <dbReference type="NCBI Taxonomy" id="174260"/>
    <lineage>
        <taxon>Eukaryota</taxon>
        <taxon>Metazoa</taxon>
        <taxon>Cnidaria</taxon>
        <taxon>Anthozoa</taxon>
        <taxon>Hexacorallia</taxon>
        <taxon>Scleractinia</taxon>
        <taxon>Caryophylliina</taxon>
        <taxon>Caryophylliidae</taxon>
        <taxon>Desmophyllum</taxon>
    </lineage>
</organism>